<reference evidence="2" key="2">
    <citation type="submission" date="2025-08" db="UniProtKB">
        <authorList>
            <consortium name="Ensembl"/>
        </authorList>
    </citation>
    <scope>IDENTIFICATION</scope>
    <source>
        <strain evidence="2">Glennie</strain>
    </source>
</reference>
<feature type="compositionally biased region" description="Gly residues" evidence="1">
    <location>
        <begin position="342"/>
        <end position="352"/>
    </location>
</feature>
<sequence>MAHEGSRLSRDRVGQSRSRAEKGRPAVTSLPHVDVVPGRLSEADWVGLVQKEEGEDAVGDLLAQLVQRVTEDAFQVYLSRQCVPFTVSQAQEALLQMVEWRFLARDEGETAVDGGGTAALGPGWEEDEEPRTCATDAWAQGAVPVLASPGTLPPRDQESRNADGTTPETPDSPPASRGPPETPGSSPASSGSDSSPGPRTPPAAAPRPPPGPGAPAARAPRSGERRSGGRRPRGLGVPAPSRDAPAGPSQPRPGPGPPGPGDRPWILGAPRRLDPARLPRHLHRPPAEVLDPDLGRRGPDRGPARPGSPKAAPSRPGVPRPGPDGSGSKWPREVEELAGPRSGRGPGAGARGPRGRGSRGRRRGAAPAPASWPPKARCSGSPACCCTPWSWPTAWPSGTPTRAPGAPAPPRPPAPPARTPSGGPCGPSSPGPACPWPGSWADPRPRCVRCLPWPSPSSPSAPRDDGILPRRPLPSRQ</sequence>
<dbReference type="AlphaFoldDB" id="A0A6I8NY66"/>
<dbReference type="InterPro" id="IPR028042">
    <property type="entry name" value="DUF4639"/>
</dbReference>
<feature type="region of interest" description="Disordered" evidence="1">
    <location>
        <begin position="110"/>
        <end position="132"/>
    </location>
</feature>
<reference evidence="2" key="3">
    <citation type="submission" date="2025-09" db="UniProtKB">
        <authorList>
            <consortium name="Ensembl"/>
        </authorList>
    </citation>
    <scope>IDENTIFICATION</scope>
    <source>
        <strain evidence="2">Glennie</strain>
    </source>
</reference>
<dbReference type="PANTHER" id="PTHR34438:SF1">
    <property type="entry name" value="CHROMOSOME 2 OPEN READING FRAME 81"/>
    <property type="match status" value="1"/>
</dbReference>
<dbReference type="InParanoid" id="A0A6I8NY66"/>
<feature type="region of interest" description="Disordered" evidence="1">
    <location>
        <begin position="451"/>
        <end position="477"/>
    </location>
</feature>
<feature type="region of interest" description="Disordered" evidence="1">
    <location>
        <begin position="1"/>
        <end position="31"/>
    </location>
</feature>
<feature type="compositionally biased region" description="Pro residues" evidence="1">
    <location>
        <begin position="198"/>
        <end position="213"/>
    </location>
</feature>
<protein>
    <submittedName>
        <fullName evidence="2">Uncharacterized protein</fullName>
    </submittedName>
</protein>
<feature type="compositionally biased region" description="Basic and acidic residues" evidence="1">
    <location>
        <begin position="293"/>
        <end position="303"/>
    </location>
</feature>
<organism evidence="2 3">
    <name type="scientific">Ornithorhynchus anatinus</name>
    <name type="common">Duckbill platypus</name>
    <dbReference type="NCBI Taxonomy" id="9258"/>
    <lineage>
        <taxon>Eukaryota</taxon>
        <taxon>Metazoa</taxon>
        <taxon>Chordata</taxon>
        <taxon>Craniata</taxon>
        <taxon>Vertebrata</taxon>
        <taxon>Euteleostomi</taxon>
        <taxon>Mammalia</taxon>
        <taxon>Monotremata</taxon>
        <taxon>Ornithorhynchidae</taxon>
        <taxon>Ornithorhynchus</taxon>
    </lineage>
</organism>
<name>A0A6I8NY66_ORNAN</name>
<evidence type="ECO:0000256" key="1">
    <source>
        <dbReference type="SAM" id="MobiDB-lite"/>
    </source>
</evidence>
<dbReference type="Ensembl" id="ENSOANT00000049202.1">
    <property type="protein sequence ID" value="ENSOANP00000045348.1"/>
    <property type="gene ID" value="ENSOANG00000043880.1"/>
</dbReference>
<evidence type="ECO:0000313" key="2">
    <source>
        <dbReference type="Ensembl" id="ENSOANP00000045348.1"/>
    </source>
</evidence>
<feature type="compositionally biased region" description="Low complexity" evidence="1">
    <location>
        <begin position="365"/>
        <end position="377"/>
    </location>
</feature>
<feature type="compositionally biased region" description="Low complexity" evidence="1">
    <location>
        <begin position="234"/>
        <end position="247"/>
    </location>
</feature>
<feature type="compositionally biased region" description="Basic and acidic residues" evidence="1">
    <location>
        <begin position="1"/>
        <end position="24"/>
    </location>
</feature>
<dbReference type="Proteomes" id="UP000002279">
    <property type="component" value="Chromosome 4"/>
</dbReference>
<dbReference type="Bgee" id="ENSOANG00000043880">
    <property type="expression patterns" value="Expressed in testis and 7 other cell types or tissues"/>
</dbReference>
<feature type="compositionally biased region" description="Low complexity" evidence="1">
    <location>
        <begin position="396"/>
        <end position="405"/>
    </location>
</feature>
<feature type="region of interest" description="Disordered" evidence="1">
    <location>
        <begin position="395"/>
        <end position="438"/>
    </location>
</feature>
<feature type="region of interest" description="Disordered" evidence="1">
    <location>
        <begin position="145"/>
        <end position="381"/>
    </location>
</feature>
<keyword evidence="3" id="KW-1185">Reference proteome</keyword>
<accession>A0A6I8NY66</accession>
<feature type="compositionally biased region" description="Pro residues" evidence="1">
    <location>
        <begin position="170"/>
        <end position="182"/>
    </location>
</feature>
<feature type="compositionally biased region" description="Low complexity" evidence="1">
    <location>
        <begin position="183"/>
        <end position="197"/>
    </location>
</feature>
<evidence type="ECO:0000313" key="3">
    <source>
        <dbReference type="Proteomes" id="UP000002279"/>
    </source>
</evidence>
<dbReference type="PANTHER" id="PTHR34438">
    <property type="entry name" value="SI:DKEY-97L20.6"/>
    <property type="match status" value="1"/>
</dbReference>
<feature type="compositionally biased region" description="Pro residues" evidence="1">
    <location>
        <begin position="406"/>
        <end position="418"/>
    </location>
</feature>
<reference evidence="2 3" key="1">
    <citation type="journal article" date="2008" name="Nature">
        <title>Genome analysis of the platypus reveals unique signatures of evolution.</title>
        <authorList>
            <person name="Warren W.C."/>
            <person name="Hillier L.W."/>
            <person name="Marshall Graves J.A."/>
            <person name="Birney E."/>
            <person name="Ponting C.P."/>
            <person name="Grutzner F."/>
            <person name="Belov K."/>
            <person name="Miller W."/>
            <person name="Clarke L."/>
            <person name="Chinwalla A.T."/>
            <person name="Yang S.P."/>
            <person name="Heger A."/>
            <person name="Locke D.P."/>
            <person name="Miethke P."/>
            <person name="Waters P.D."/>
            <person name="Veyrunes F."/>
            <person name="Fulton L."/>
            <person name="Fulton B."/>
            <person name="Graves T."/>
            <person name="Wallis J."/>
            <person name="Puente X.S."/>
            <person name="Lopez-Otin C."/>
            <person name="Ordonez G.R."/>
            <person name="Eichler E.E."/>
            <person name="Chen L."/>
            <person name="Cheng Z."/>
            <person name="Deakin J.E."/>
            <person name="Alsop A."/>
            <person name="Thompson K."/>
            <person name="Kirby P."/>
            <person name="Papenfuss A.T."/>
            <person name="Wakefield M.J."/>
            <person name="Olender T."/>
            <person name="Lancet D."/>
            <person name="Huttley G.A."/>
            <person name="Smit A.F."/>
            <person name="Pask A."/>
            <person name="Temple-Smith P."/>
            <person name="Batzer M.A."/>
            <person name="Walker J.A."/>
            <person name="Konkel M.K."/>
            <person name="Harris R.S."/>
            <person name="Whittington C.M."/>
            <person name="Wong E.S."/>
            <person name="Gemmell N.J."/>
            <person name="Buschiazzo E."/>
            <person name="Vargas Jentzsch I.M."/>
            <person name="Merkel A."/>
            <person name="Schmitz J."/>
            <person name="Zemann A."/>
            <person name="Churakov G."/>
            <person name="Kriegs J.O."/>
            <person name="Brosius J."/>
            <person name="Murchison E.P."/>
            <person name="Sachidanandam R."/>
            <person name="Smith C."/>
            <person name="Hannon G.J."/>
            <person name="Tsend-Ayush E."/>
            <person name="McMillan D."/>
            <person name="Attenborough R."/>
            <person name="Rens W."/>
            <person name="Ferguson-Smith M."/>
            <person name="Lefevre C.M."/>
            <person name="Sharp J.A."/>
            <person name="Nicholas K.R."/>
            <person name="Ray D.A."/>
            <person name="Kube M."/>
            <person name="Reinhardt R."/>
            <person name="Pringle T.H."/>
            <person name="Taylor J."/>
            <person name="Jones R.C."/>
            <person name="Nixon B."/>
            <person name="Dacheux J.L."/>
            <person name="Niwa H."/>
            <person name="Sekita Y."/>
            <person name="Huang X."/>
            <person name="Stark A."/>
            <person name="Kheradpour P."/>
            <person name="Kellis M."/>
            <person name="Flicek P."/>
            <person name="Chen Y."/>
            <person name="Webber C."/>
            <person name="Hardison R."/>
            <person name="Nelson J."/>
            <person name="Hallsworth-Pepin K."/>
            <person name="Delehaunty K."/>
            <person name="Markovic C."/>
            <person name="Minx P."/>
            <person name="Feng Y."/>
            <person name="Kremitzki C."/>
            <person name="Mitreva M."/>
            <person name="Glasscock J."/>
            <person name="Wylie T."/>
            <person name="Wohldmann P."/>
            <person name="Thiru P."/>
            <person name="Nhan M.N."/>
            <person name="Pohl C.S."/>
            <person name="Smith S.M."/>
            <person name="Hou S."/>
            <person name="Nefedov M."/>
            <person name="de Jong P.J."/>
            <person name="Renfree M.B."/>
            <person name="Mardis E.R."/>
            <person name="Wilson R.K."/>
        </authorList>
    </citation>
    <scope>NUCLEOTIDE SEQUENCE [LARGE SCALE GENOMIC DNA]</scope>
    <source>
        <strain evidence="2 3">Glennie</strain>
    </source>
</reference>
<feature type="compositionally biased region" description="Basic residues" evidence="1">
    <location>
        <begin position="353"/>
        <end position="364"/>
    </location>
</feature>
<dbReference type="GeneTree" id="ENSGT00940000167385"/>
<dbReference type="OMA" id="ILFVAEW"/>
<feature type="compositionally biased region" description="Pro residues" evidence="1">
    <location>
        <begin position="248"/>
        <end position="261"/>
    </location>
</feature>
<dbReference type="Pfam" id="PF15479">
    <property type="entry name" value="DUF4639"/>
    <property type="match status" value="1"/>
</dbReference>
<proteinExistence type="predicted"/>